<comment type="caution">
    <text evidence="1">The sequence shown here is derived from an EMBL/GenBank/DDBJ whole genome shotgun (WGS) entry which is preliminary data.</text>
</comment>
<dbReference type="Proteomes" id="UP001162992">
    <property type="component" value="Chromosome 2"/>
</dbReference>
<evidence type="ECO:0000313" key="1">
    <source>
        <dbReference type="EMBL" id="KAJ7566936.1"/>
    </source>
</evidence>
<reference evidence="2" key="1">
    <citation type="journal article" date="2024" name="Proc. Natl. Acad. Sci. U.S.A.">
        <title>Extraordinary preservation of gene collinearity over three hundred million years revealed in homosporous lycophytes.</title>
        <authorList>
            <person name="Li C."/>
            <person name="Wickell D."/>
            <person name="Kuo L.Y."/>
            <person name="Chen X."/>
            <person name="Nie B."/>
            <person name="Liao X."/>
            <person name="Peng D."/>
            <person name="Ji J."/>
            <person name="Jenkins J."/>
            <person name="Williams M."/>
            <person name="Shu S."/>
            <person name="Plott C."/>
            <person name="Barry K."/>
            <person name="Rajasekar S."/>
            <person name="Grimwood J."/>
            <person name="Han X."/>
            <person name="Sun S."/>
            <person name="Hou Z."/>
            <person name="He W."/>
            <person name="Dai G."/>
            <person name="Sun C."/>
            <person name="Schmutz J."/>
            <person name="Leebens-Mack J.H."/>
            <person name="Li F.W."/>
            <person name="Wang L."/>
        </authorList>
    </citation>
    <scope>NUCLEOTIDE SEQUENCE [LARGE SCALE GENOMIC DNA]</scope>
    <source>
        <strain evidence="2">cv. PW_Plant_1</strain>
    </source>
</reference>
<organism evidence="1 2">
    <name type="scientific">Diphasiastrum complanatum</name>
    <name type="common">Issler's clubmoss</name>
    <name type="synonym">Lycopodium complanatum</name>
    <dbReference type="NCBI Taxonomy" id="34168"/>
    <lineage>
        <taxon>Eukaryota</taxon>
        <taxon>Viridiplantae</taxon>
        <taxon>Streptophyta</taxon>
        <taxon>Embryophyta</taxon>
        <taxon>Tracheophyta</taxon>
        <taxon>Lycopodiopsida</taxon>
        <taxon>Lycopodiales</taxon>
        <taxon>Lycopodiaceae</taxon>
        <taxon>Lycopodioideae</taxon>
        <taxon>Diphasiastrum</taxon>
    </lineage>
</organism>
<protein>
    <submittedName>
        <fullName evidence="1">Uncharacterized protein</fullName>
    </submittedName>
</protein>
<dbReference type="EMBL" id="CM055093">
    <property type="protein sequence ID" value="KAJ7566936.1"/>
    <property type="molecule type" value="Genomic_DNA"/>
</dbReference>
<accession>A0ACC2EKD3</accession>
<sequence length="714" mass="78350">MAMAREIVVVDDDDDDGEAGTGTPSQRQQAVLTDDQRLRIRRQKEMALARRRESLQHRKSTTSVSTSSGMSITSTGFTKSDDSLQHTSRFLPDMHERIKASGVAPCHFARNLGIFAAGRYEAAVVGQCWDRNDPLSHRGGGFELSQSEAAMEDGDDEEVVRLGQNNLALNEGLETGGWRSVRKRPAPGHSFGGGIGAEAANYVCVEEGLEMAGTEWKKGKPQVRVVEVVDYVPAEEGLETAGMPWKTKGKPQNRVDEQGKEENLEKKQAEKIGKVTLSMQQLQVLKAIAQGKSVFVTGSAGTGKSFLVEFAIRVLNRIHGADSVFVTASTGLAACAIGGTTLHSFAGVGLGVGSKESLATKVLSRRESKKRWMKAQALVIDEISMIDGEFLDKLDYVGRTVRASSGKQKPFGGLQLVVTGDFFQLPPVKPENEKKYFAFEADCWSRCFDLQIELTHVFRQSDQDFVALLNEIRKGVCSPPTLSKLHGCTGPVGDQGIIPTRLYPHKVDVGRENDHNLRSLGRELVTFTAKDEGKSDFAIRLLENVRAVKLLSLCIGAQVMLVKNLDTEIGLVNGARGIVVRFSQEEDPLAPEAKDTMRFVSPSGVWPVVRFACDGLERVVRPESWSVLEGNTEIAKRTQVPLILAWALSVHKCQGMTLDRVETDLSKAFDYGMVYVALSRIRSLDGLQLIGFDPSRIKVHSKVVSFYDKLGKQK</sequence>
<evidence type="ECO:0000313" key="2">
    <source>
        <dbReference type="Proteomes" id="UP001162992"/>
    </source>
</evidence>
<keyword evidence="2" id="KW-1185">Reference proteome</keyword>
<gene>
    <name evidence="1" type="ORF">O6H91_02G124500</name>
</gene>
<proteinExistence type="predicted"/>
<name>A0ACC2EKD3_DIPCM</name>